<feature type="compositionally biased region" description="Basic and acidic residues" evidence="1">
    <location>
        <begin position="48"/>
        <end position="62"/>
    </location>
</feature>
<dbReference type="RefSeq" id="WP_133290838.1">
    <property type="nucleotide sequence ID" value="NZ_SMSJ01000039.1"/>
</dbReference>
<protein>
    <recommendedName>
        <fullName evidence="5">Clp protease ClpP</fullName>
    </recommendedName>
</protein>
<reference evidence="3 4" key="1">
    <citation type="journal article" date="2016" name="J. Microbiol.">
        <title>Dankookia rubra gen. nov., sp. nov., an alphaproteobacterium isolated from sediment of a shallow stream.</title>
        <authorList>
            <person name="Kim W.H."/>
            <person name="Kim D.H."/>
            <person name="Kang K."/>
            <person name="Ahn T.Y."/>
        </authorList>
    </citation>
    <scope>NUCLEOTIDE SEQUENCE [LARGE SCALE GENOMIC DNA]</scope>
    <source>
        <strain evidence="3 4">JCM30602</strain>
    </source>
</reference>
<feature type="signal peptide" evidence="2">
    <location>
        <begin position="1"/>
        <end position="24"/>
    </location>
</feature>
<dbReference type="SUPFAM" id="SSF52096">
    <property type="entry name" value="ClpP/crotonase"/>
    <property type="match status" value="1"/>
</dbReference>
<evidence type="ECO:0000256" key="2">
    <source>
        <dbReference type="SAM" id="SignalP"/>
    </source>
</evidence>
<keyword evidence="4" id="KW-1185">Reference proteome</keyword>
<comment type="caution">
    <text evidence="3">The sequence shown here is derived from an EMBL/GenBank/DDBJ whole genome shotgun (WGS) entry which is preliminary data.</text>
</comment>
<organism evidence="3 4">
    <name type="scientific">Dankookia rubra</name>
    <dbReference type="NCBI Taxonomy" id="1442381"/>
    <lineage>
        <taxon>Bacteria</taxon>
        <taxon>Pseudomonadati</taxon>
        <taxon>Pseudomonadota</taxon>
        <taxon>Alphaproteobacteria</taxon>
        <taxon>Acetobacterales</taxon>
        <taxon>Roseomonadaceae</taxon>
        <taxon>Dankookia</taxon>
    </lineage>
</organism>
<evidence type="ECO:0000313" key="4">
    <source>
        <dbReference type="Proteomes" id="UP000295096"/>
    </source>
</evidence>
<feature type="region of interest" description="Disordered" evidence="1">
    <location>
        <begin position="21"/>
        <end position="73"/>
    </location>
</feature>
<evidence type="ECO:0000313" key="3">
    <source>
        <dbReference type="EMBL" id="TDH60381.1"/>
    </source>
</evidence>
<dbReference type="Gene3D" id="3.90.226.10">
    <property type="entry name" value="2-enoyl-CoA Hydratase, Chain A, domain 1"/>
    <property type="match status" value="1"/>
</dbReference>
<evidence type="ECO:0008006" key="5">
    <source>
        <dbReference type="Google" id="ProtNLM"/>
    </source>
</evidence>
<proteinExistence type="predicted"/>
<feature type="chain" id="PRO_5020232462" description="Clp protease ClpP" evidence="2">
    <location>
        <begin position="25"/>
        <end position="263"/>
    </location>
</feature>
<name>A0A4R5QD54_9PROT</name>
<dbReference type="InterPro" id="IPR029045">
    <property type="entry name" value="ClpP/crotonase-like_dom_sf"/>
</dbReference>
<keyword evidence="2" id="KW-0732">Signal</keyword>
<sequence>MAARHLIAGLCLAAALSLPGMAAAQGPKGPPPPQQEEEEAPPAAPRRQSPEPPRRPPERLAEPQRPVQPPRPAAVRQLDLQVVRMAGDRPALTVQGPFAPGDADRFEQVLDTNPGIREVLFNSPGGSVEDGLAIGRLIRARKLATRVPHGAECDSICTMAFLGGVLRRIDGNAKYCVHMFAASDPELFNRLTNIIRDGGPDATREVIEVMQGTAARIAASWARYLVEMQVSLRLMTPTFRTRNRDVYCLDKDELRDLVVVNVN</sequence>
<dbReference type="Proteomes" id="UP000295096">
    <property type="component" value="Unassembled WGS sequence"/>
</dbReference>
<dbReference type="EMBL" id="SMSJ01000039">
    <property type="protein sequence ID" value="TDH60381.1"/>
    <property type="molecule type" value="Genomic_DNA"/>
</dbReference>
<dbReference type="OrthoDB" id="5936191at2"/>
<evidence type="ECO:0000256" key="1">
    <source>
        <dbReference type="SAM" id="MobiDB-lite"/>
    </source>
</evidence>
<gene>
    <name evidence="3" type="ORF">E2C06_22425</name>
</gene>
<dbReference type="AlphaFoldDB" id="A0A4R5QD54"/>
<accession>A0A4R5QD54</accession>